<evidence type="ECO:0000256" key="5">
    <source>
        <dbReference type="ARBA" id="ARBA00023136"/>
    </source>
</evidence>
<feature type="transmembrane region" description="Helical" evidence="7">
    <location>
        <begin position="103"/>
        <end position="125"/>
    </location>
</feature>
<feature type="compositionally biased region" description="Low complexity" evidence="6">
    <location>
        <begin position="7"/>
        <end position="18"/>
    </location>
</feature>
<dbReference type="FunFam" id="1.20.1250.20:FF:000013">
    <property type="entry name" value="MFS general substrate transporter"/>
    <property type="match status" value="1"/>
</dbReference>
<feature type="compositionally biased region" description="Basic and acidic residues" evidence="6">
    <location>
        <begin position="19"/>
        <end position="37"/>
    </location>
</feature>
<dbReference type="InterPro" id="IPR036259">
    <property type="entry name" value="MFS_trans_sf"/>
</dbReference>
<dbReference type="HOGENOM" id="CLU_001265_0_6_1"/>
<dbReference type="EMBL" id="KN847320">
    <property type="protein sequence ID" value="KIW53907.1"/>
    <property type="molecule type" value="Genomic_DNA"/>
</dbReference>
<feature type="transmembrane region" description="Helical" evidence="7">
    <location>
        <begin position="386"/>
        <end position="409"/>
    </location>
</feature>
<dbReference type="InterPro" id="IPR020846">
    <property type="entry name" value="MFS_dom"/>
</dbReference>
<feature type="transmembrane region" description="Helical" evidence="7">
    <location>
        <begin position="158"/>
        <end position="182"/>
    </location>
</feature>
<accession>A0A0D2CUX8</accession>
<feature type="region of interest" description="Disordered" evidence="6">
    <location>
        <begin position="1"/>
        <end position="40"/>
    </location>
</feature>
<evidence type="ECO:0000259" key="8">
    <source>
        <dbReference type="PROSITE" id="PS50850"/>
    </source>
</evidence>
<feature type="transmembrane region" description="Helical" evidence="7">
    <location>
        <begin position="299"/>
        <end position="321"/>
    </location>
</feature>
<evidence type="ECO:0000256" key="3">
    <source>
        <dbReference type="ARBA" id="ARBA00022692"/>
    </source>
</evidence>
<feature type="transmembrane region" description="Helical" evidence="7">
    <location>
        <begin position="132"/>
        <end position="152"/>
    </location>
</feature>
<dbReference type="Gene3D" id="1.20.1250.20">
    <property type="entry name" value="MFS general substrate transporter like domains"/>
    <property type="match status" value="2"/>
</dbReference>
<feature type="transmembrane region" description="Helical" evidence="7">
    <location>
        <begin position="226"/>
        <end position="248"/>
    </location>
</feature>
<dbReference type="InterPro" id="IPR011701">
    <property type="entry name" value="MFS"/>
</dbReference>
<dbReference type="PANTHER" id="PTHR43791">
    <property type="entry name" value="PERMEASE-RELATED"/>
    <property type="match status" value="1"/>
</dbReference>
<gene>
    <name evidence="9" type="ORF">PV05_06315</name>
</gene>
<feature type="transmembrane region" description="Helical" evidence="7">
    <location>
        <begin position="360"/>
        <end position="380"/>
    </location>
</feature>
<dbReference type="GO" id="GO:0022857">
    <property type="term" value="F:transmembrane transporter activity"/>
    <property type="evidence" value="ECO:0007669"/>
    <property type="project" value="InterPro"/>
</dbReference>
<keyword evidence="5 7" id="KW-0472">Membrane</keyword>
<proteinExistence type="predicted"/>
<feature type="domain" description="Major facilitator superfamily (MFS) profile" evidence="8">
    <location>
        <begin position="66"/>
        <end position="476"/>
    </location>
</feature>
<organism evidence="9 10">
    <name type="scientific">Exophiala xenobiotica</name>
    <dbReference type="NCBI Taxonomy" id="348802"/>
    <lineage>
        <taxon>Eukaryota</taxon>
        <taxon>Fungi</taxon>
        <taxon>Dikarya</taxon>
        <taxon>Ascomycota</taxon>
        <taxon>Pezizomycotina</taxon>
        <taxon>Eurotiomycetes</taxon>
        <taxon>Chaetothyriomycetidae</taxon>
        <taxon>Chaetothyriales</taxon>
        <taxon>Herpotrichiellaceae</taxon>
        <taxon>Exophiala</taxon>
    </lineage>
</organism>
<evidence type="ECO:0000256" key="1">
    <source>
        <dbReference type="ARBA" id="ARBA00004141"/>
    </source>
</evidence>
<dbReference type="PROSITE" id="PS50850">
    <property type="entry name" value="MFS"/>
    <property type="match status" value="1"/>
</dbReference>
<sequence>MAIQQATITTTTSVTESRSSSRDEGSSSEGRNKETEPNRLAIAQSLSPEELVVLSKKVKWKADKRLIGMAWIMYVLNYFDRNEIGAARVIGMQQSLNMTTTQFGVAIALFFVGYMSMQVPSNFLLTRLRPSLYLPACMIVWGALSVVTAFVHSKAELYVVRFFLGFLEAPFTVGLLFVVSSWYTRSELGLRSALLLSAPMVGSAFSGLLSAAIYRGMEGVAGIQAWRWMFILGGASTVLVAFVAFWVLPDFPSNTRWLSPEERSVAEWRLILDAGQVDEDGDPSWSYGVRSALRDWRGYAFALMCLLGSLAASTNGFFPSVVKTLGFRRTNTLLLTAPPYLVAVVVAILNSWCSDRFRNCSFFIIWPLLAAIIGFIVTATCSDLGARYLAMFLMIAAGHSANAVVIAWVQKSVIRPRTKRAVTIAFVNCIGGFSHIISSFLYRDRWAPRYTIAMTVNSASALATILLAVVMRMVLRRANRKLNEGTDVASVMHGESNAEIAGLSEQERRTAKEGFRYVT</sequence>
<evidence type="ECO:0000256" key="4">
    <source>
        <dbReference type="ARBA" id="ARBA00022989"/>
    </source>
</evidence>
<evidence type="ECO:0000313" key="9">
    <source>
        <dbReference type="EMBL" id="KIW53907.1"/>
    </source>
</evidence>
<keyword evidence="3 7" id="KW-0812">Transmembrane</keyword>
<evidence type="ECO:0000313" key="10">
    <source>
        <dbReference type="Proteomes" id="UP000054342"/>
    </source>
</evidence>
<keyword evidence="4 7" id="KW-1133">Transmembrane helix</keyword>
<dbReference type="OrthoDB" id="2250022at2759"/>
<dbReference type="SUPFAM" id="SSF103473">
    <property type="entry name" value="MFS general substrate transporter"/>
    <property type="match status" value="1"/>
</dbReference>
<dbReference type="Proteomes" id="UP000054342">
    <property type="component" value="Unassembled WGS sequence"/>
</dbReference>
<feature type="transmembrane region" description="Helical" evidence="7">
    <location>
        <begin position="333"/>
        <end position="353"/>
    </location>
</feature>
<protein>
    <recommendedName>
        <fullName evidence="8">Major facilitator superfamily (MFS) profile domain-containing protein</fullName>
    </recommendedName>
</protein>
<evidence type="ECO:0000256" key="2">
    <source>
        <dbReference type="ARBA" id="ARBA00022448"/>
    </source>
</evidence>
<keyword evidence="10" id="KW-1185">Reference proteome</keyword>
<evidence type="ECO:0000256" key="7">
    <source>
        <dbReference type="SAM" id="Phobius"/>
    </source>
</evidence>
<name>A0A0D2CUX8_9EURO</name>
<dbReference type="FunFam" id="1.20.1250.20:FF:000057">
    <property type="entry name" value="MFS general substrate transporter"/>
    <property type="match status" value="1"/>
</dbReference>
<feature type="transmembrane region" description="Helical" evidence="7">
    <location>
        <begin position="454"/>
        <end position="475"/>
    </location>
</feature>
<keyword evidence="2" id="KW-0813">Transport</keyword>
<dbReference type="RefSeq" id="XP_013314491.1">
    <property type="nucleotide sequence ID" value="XM_013459037.1"/>
</dbReference>
<reference evidence="9 10" key="1">
    <citation type="submission" date="2015-01" db="EMBL/GenBank/DDBJ databases">
        <title>The Genome Sequence of Exophiala xenobiotica CBS118157.</title>
        <authorList>
            <consortium name="The Broad Institute Genomics Platform"/>
            <person name="Cuomo C."/>
            <person name="de Hoog S."/>
            <person name="Gorbushina A."/>
            <person name="Stielow B."/>
            <person name="Teixiera M."/>
            <person name="Abouelleil A."/>
            <person name="Chapman S.B."/>
            <person name="Priest M."/>
            <person name="Young S.K."/>
            <person name="Wortman J."/>
            <person name="Nusbaum C."/>
            <person name="Birren B."/>
        </authorList>
    </citation>
    <scope>NUCLEOTIDE SEQUENCE [LARGE SCALE GENOMIC DNA]</scope>
    <source>
        <strain evidence="9 10">CBS 118157</strain>
    </source>
</reference>
<feature type="transmembrane region" description="Helical" evidence="7">
    <location>
        <begin position="421"/>
        <end position="442"/>
    </location>
</feature>
<dbReference type="Pfam" id="PF07690">
    <property type="entry name" value="MFS_1"/>
    <property type="match status" value="1"/>
</dbReference>
<dbReference type="GO" id="GO:0016020">
    <property type="term" value="C:membrane"/>
    <property type="evidence" value="ECO:0007669"/>
    <property type="project" value="UniProtKB-SubCell"/>
</dbReference>
<dbReference type="GeneID" id="25328223"/>
<feature type="transmembrane region" description="Helical" evidence="7">
    <location>
        <begin position="194"/>
        <end position="214"/>
    </location>
</feature>
<evidence type="ECO:0000256" key="6">
    <source>
        <dbReference type="SAM" id="MobiDB-lite"/>
    </source>
</evidence>
<dbReference type="PANTHER" id="PTHR43791:SF92">
    <property type="entry name" value="AGL026WP"/>
    <property type="match status" value="1"/>
</dbReference>
<comment type="subcellular location">
    <subcellularLocation>
        <location evidence="1">Membrane</location>
        <topology evidence="1">Multi-pass membrane protein</topology>
    </subcellularLocation>
</comment>
<dbReference type="AlphaFoldDB" id="A0A0D2CUX8"/>